<dbReference type="Proteomes" id="UP000620124">
    <property type="component" value="Unassembled WGS sequence"/>
</dbReference>
<comment type="caution">
    <text evidence="1">The sequence shown here is derived from an EMBL/GenBank/DDBJ whole genome shotgun (WGS) entry which is preliminary data.</text>
</comment>
<keyword evidence="2" id="KW-1185">Reference proteome</keyword>
<evidence type="ECO:0000313" key="1">
    <source>
        <dbReference type="EMBL" id="KAF7344778.1"/>
    </source>
</evidence>
<accession>A0A8H6XN36</accession>
<proteinExistence type="predicted"/>
<evidence type="ECO:0000313" key="2">
    <source>
        <dbReference type="Proteomes" id="UP000620124"/>
    </source>
</evidence>
<dbReference type="EMBL" id="JACAZI010000014">
    <property type="protein sequence ID" value="KAF7344778.1"/>
    <property type="molecule type" value="Genomic_DNA"/>
</dbReference>
<gene>
    <name evidence="1" type="ORF">MVEN_01638800</name>
</gene>
<organism evidence="1 2">
    <name type="scientific">Mycena venus</name>
    <dbReference type="NCBI Taxonomy" id="2733690"/>
    <lineage>
        <taxon>Eukaryota</taxon>
        <taxon>Fungi</taxon>
        <taxon>Dikarya</taxon>
        <taxon>Basidiomycota</taxon>
        <taxon>Agaricomycotina</taxon>
        <taxon>Agaricomycetes</taxon>
        <taxon>Agaricomycetidae</taxon>
        <taxon>Agaricales</taxon>
        <taxon>Marasmiineae</taxon>
        <taxon>Mycenaceae</taxon>
        <taxon>Mycena</taxon>
    </lineage>
</organism>
<reference evidence="1" key="1">
    <citation type="submission" date="2020-05" db="EMBL/GenBank/DDBJ databases">
        <title>Mycena genomes resolve the evolution of fungal bioluminescence.</title>
        <authorList>
            <person name="Tsai I.J."/>
        </authorList>
    </citation>
    <scope>NUCLEOTIDE SEQUENCE</scope>
    <source>
        <strain evidence="1">CCC161011</strain>
    </source>
</reference>
<sequence length="37" mass="3976">MPDAGNESQTFIANISGEAKEARVEAEAREEWVALGV</sequence>
<dbReference type="AlphaFoldDB" id="A0A8H6XN36"/>
<protein>
    <submittedName>
        <fullName evidence="1">Uncharacterized protein</fullName>
    </submittedName>
</protein>
<name>A0A8H6XN36_9AGAR</name>